<evidence type="ECO:0000313" key="7">
    <source>
        <dbReference type="Proteomes" id="UP000092578"/>
    </source>
</evidence>
<dbReference type="Proteomes" id="UP000092578">
    <property type="component" value="Unassembled WGS sequence"/>
</dbReference>
<keyword evidence="3" id="KW-0378">Hydrolase</keyword>
<dbReference type="SUPFAM" id="SSF53649">
    <property type="entry name" value="Alkaline phosphatase-like"/>
    <property type="match status" value="1"/>
</dbReference>
<dbReference type="InterPro" id="IPR024607">
    <property type="entry name" value="Sulfatase_CS"/>
</dbReference>
<evidence type="ECO:0000259" key="5">
    <source>
        <dbReference type="Pfam" id="PF00884"/>
    </source>
</evidence>
<dbReference type="AlphaFoldDB" id="A0A1B9B7T0"/>
<dbReference type="RefSeq" id="WP_065409565.1">
    <property type="nucleotide sequence ID" value="NZ_MAYT01000002.1"/>
</dbReference>
<evidence type="ECO:0000256" key="3">
    <source>
        <dbReference type="ARBA" id="ARBA00022801"/>
    </source>
</evidence>
<evidence type="ECO:0000313" key="6">
    <source>
        <dbReference type="EMBL" id="OCA92146.1"/>
    </source>
</evidence>
<reference evidence="7" key="1">
    <citation type="submission" date="2016-05" db="EMBL/GenBank/DDBJ databases">
        <authorList>
            <person name="Liu B."/>
            <person name="Wang J."/>
            <person name="Zhu Y."/>
            <person name="Liu G."/>
            <person name="Chen Q."/>
            <person name="Chen Z."/>
            <person name="Lan J."/>
            <person name="Che J."/>
            <person name="Ge C."/>
            <person name="Shi H."/>
            <person name="Pan Z."/>
            <person name="Liu X."/>
        </authorList>
    </citation>
    <scope>NUCLEOTIDE SEQUENCE [LARGE SCALE GENOMIC DNA]</scope>
    <source>
        <strain evidence="7">FJAT-27215</strain>
    </source>
</reference>
<feature type="domain" description="Sulfatase N-terminal" evidence="5">
    <location>
        <begin position="13"/>
        <end position="423"/>
    </location>
</feature>
<keyword evidence="7" id="KW-1185">Reference proteome</keyword>
<proteinExistence type="inferred from homology"/>
<dbReference type="EMBL" id="MAYT01000002">
    <property type="protein sequence ID" value="OCA92146.1"/>
    <property type="molecule type" value="Genomic_DNA"/>
</dbReference>
<protein>
    <submittedName>
        <fullName evidence="6">Arylsulfatase</fullName>
    </submittedName>
</protein>
<sequence length="738" mass="84586">MKKETDIGKQKTNVVFIVLDDVGFSALGCYGSEIETPYIDSIAHNGLRYNNFNVTPLCSPTRACLLTGRNCHAVGVGMVTEVDWGPQYPNKRGRITERAALIAEILRKHGMATYMAGKWHLVPGHEAASSGPFDNWPLAKGFDRFYGFLLGMTDQYEPDLIYDNHRVQRDKKQNYHLSEDLVDKSLEFLTDHLSVTPERPFFLYLAFGAQHEPHQVPKSFIEKYKGIYDKGWDYIREERFKRQKKLGVIPPNAELVERNPGIKPWSELTEKERALFIRFQETFAGFLTHTDEQIGRLLEFLRAKDQLDDTIIVLLSDNGGSQEGGWNGSIYDAAYFNGIEESVDKLFEKIDEIGGASVSPNYPKGWAQVSNTPFKYYKQDTFLGGIRVPLIIQWPQEICDKGAVRSQFYHAIDIMPTILDVLKIAPPQEFDGVAQMPMHGVSMKDTFKEPQAPTKRITQYFEMLGNRAIWHDGWMAVTYHERGVPFHEDKWELYYINEDFSQKYNLAERYPEKVKEMEERWMEEAGKYNVLPLDDRMFHKGYQGLQEGRTLFTYYPGMAHLPSGAAPRMTLTSYSITIPILRLNTTEEGVLIAYGSHSSGYTLYIKDNYLIYEYDYVGTVYKVRSSIEVPIGFSVIRFEFKRKKLIQGIGKLYINNELAGIVHLERTLPFVLSVEGLDIGRDRLTPVSPHYPVPEFPFTGQIKQVNIELLDVPVKSQSSHCEGKQPIYIQLNGSIILR</sequence>
<keyword evidence="4" id="KW-0106">Calcium</keyword>
<organism evidence="6 7">
    <name type="scientific">Pseudobacillus wudalianchiensis</name>
    <dbReference type="NCBI Taxonomy" id="1743143"/>
    <lineage>
        <taxon>Bacteria</taxon>
        <taxon>Bacillati</taxon>
        <taxon>Bacillota</taxon>
        <taxon>Bacilli</taxon>
        <taxon>Bacillales</taxon>
        <taxon>Bacillaceae</taxon>
        <taxon>Pseudobacillus</taxon>
    </lineage>
</organism>
<evidence type="ECO:0000256" key="4">
    <source>
        <dbReference type="ARBA" id="ARBA00022837"/>
    </source>
</evidence>
<comment type="caution">
    <text evidence="6">The sequence shown here is derived from an EMBL/GenBank/DDBJ whole genome shotgun (WGS) entry which is preliminary data.</text>
</comment>
<accession>A0A1B9B7T0</accession>
<dbReference type="PROSITE" id="PS00523">
    <property type="entry name" value="SULFATASE_1"/>
    <property type="match status" value="1"/>
</dbReference>
<dbReference type="Pfam" id="PF00884">
    <property type="entry name" value="Sulfatase"/>
    <property type="match status" value="1"/>
</dbReference>
<comment type="similarity">
    <text evidence="1">Belongs to the sulfatase family.</text>
</comment>
<dbReference type="PANTHER" id="PTHR42693">
    <property type="entry name" value="ARYLSULFATASE FAMILY MEMBER"/>
    <property type="match status" value="1"/>
</dbReference>
<keyword evidence="2" id="KW-0479">Metal-binding</keyword>
<evidence type="ECO:0000256" key="1">
    <source>
        <dbReference type="ARBA" id="ARBA00008779"/>
    </source>
</evidence>
<evidence type="ECO:0000256" key="2">
    <source>
        <dbReference type="ARBA" id="ARBA00022723"/>
    </source>
</evidence>
<dbReference type="PANTHER" id="PTHR42693:SF43">
    <property type="entry name" value="BLL2667 PROTEIN"/>
    <property type="match status" value="1"/>
</dbReference>
<dbReference type="GO" id="GO:0046872">
    <property type="term" value="F:metal ion binding"/>
    <property type="evidence" value="ECO:0007669"/>
    <property type="project" value="UniProtKB-KW"/>
</dbReference>
<dbReference type="InterPro" id="IPR017850">
    <property type="entry name" value="Alkaline_phosphatase_core_sf"/>
</dbReference>
<dbReference type="InterPro" id="IPR050738">
    <property type="entry name" value="Sulfatase"/>
</dbReference>
<dbReference type="GO" id="GO:0016787">
    <property type="term" value="F:hydrolase activity"/>
    <property type="evidence" value="ECO:0007669"/>
    <property type="project" value="UniProtKB-KW"/>
</dbReference>
<dbReference type="Gene3D" id="3.40.720.10">
    <property type="entry name" value="Alkaline Phosphatase, subunit A"/>
    <property type="match status" value="1"/>
</dbReference>
<dbReference type="CDD" id="cd16025">
    <property type="entry name" value="PAS_like"/>
    <property type="match status" value="1"/>
</dbReference>
<dbReference type="Gene3D" id="3.30.1120.10">
    <property type="match status" value="1"/>
</dbReference>
<dbReference type="InterPro" id="IPR000917">
    <property type="entry name" value="Sulfatase_N"/>
</dbReference>
<name>A0A1B9B7T0_9BACI</name>
<gene>
    <name evidence="6" type="ORF">A8F95_18595</name>
</gene>